<keyword evidence="2" id="KW-1185">Reference proteome</keyword>
<name>A0A6L5X1V9_9FIRM</name>
<dbReference type="RefSeq" id="WP_154521798.1">
    <property type="nucleotide sequence ID" value="NZ_VULZ01000001.1"/>
</dbReference>
<proteinExistence type="predicted"/>
<sequence length="325" mass="35538">MANFDTSDAAYNAALRKFETTDPIHADVFNQVAEQLIKNDVAIRNGIGLESTNAYSANHKFLVLTGDGPAMVKQEDMIHIILPNNAGTHNSIYRGKNLGSSVTSDQWAAIKAGTFDDLFIGDYWTIGGVNWRIAAFDYWLHCGDIECTTHHVVIAPDSCLYNAQMHNTASGGWESSGNTTEGAYAGSDMRTKNLETAKSTINSAFGSNHILNHREHLQNAVTNGYASGGTWMDSTVELMSEEQVYGCMQFKPGNSLGSTIPNIYNIDYSQFPLFRLNKALICNRADWWLRDVAGAANFCRVDSNGNGAYTNASYSLGVRPAFGIC</sequence>
<organism evidence="1 2">
    <name type="scientific">Porcincola intestinalis</name>
    <dbReference type="NCBI Taxonomy" id="2606632"/>
    <lineage>
        <taxon>Bacteria</taxon>
        <taxon>Bacillati</taxon>
        <taxon>Bacillota</taxon>
        <taxon>Clostridia</taxon>
        <taxon>Lachnospirales</taxon>
        <taxon>Lachnospiraceae</taxon>
        <taxon>Porcincola</taxon>
    </lineage>
</organism>
<dbReference type="AlphaFoldDB" id="A0A6L5X1V9"/>
<evidence type="ECO:0000313" key="2">
    <source>
        <dbReference type="Proteomes" id="UP000481852"/>
    </source>
</evidence>
<dbReference type="Proteomes" id="UP000481852">
    <property type="component" value="Unassembled WGS sequence"/>
</dbReference>
<dbReference type="EMBL" id="VULZ01000001">
    <property type="protein sequence ID" value="MSS13625.1"/>
    <property type="molecule type" value="Genomic_DNA"/>
</dbReference>
<accession>A0A6L5X1V9</accession>
<evidence type="ECO:0000313" key="1">
    <source>
        <dbReference type="EMBL" id="MSS13625.1"/>
    </source>
</evidence>
<reference evidence="1 2" key="1">
    <citation type="submission" date="2019-08" db="EMBL/GenBank/DDBJ databases">
        <title>In-depth cultivation of the pig gut microbiome towards novel bacterial diversity and tailored functional studies.</title>
        <authorList>
            <person name="Wylensek D."/>
            <person name="Hitch T.C.A."/>
            <person name="Clavel T."/>
        </authorList>
    </citation>
    <scope>NUCLEOTIDE SEQUENCE [LARGE SCALE GENOMIC DNA]</scope>
    <source>
        <strain evidence="1 2">Oil+RF-744-WCA-WT-11</strain>
    </source>
</reference>
<gene>
    <name evidence="1" type="ORF">FYJ35_00925</name>
</gene>
<comment type="caution">
    <text evidence="1">The sequence shown here is derived from an EMBL/GenBank/DDBJ whole genome shotgun (WGS) entry which is preliminary data.</text>
</comment>
<protein>
    <submittedName>
        <fullName evidence="1">Uncharacterized protein</fullName>
    </submittedName>
</protein>